<evidence type="ECO:0000313" key="2">
    <source>
        <dbReference type="Proteomes" id="UP000814128"/>
    </source>
</evidence>
<proteinExistence type="predicted"/>
<keyword evidence="2" id="KW-1185">Reference proteome</keyword>
<dbReference type="Proteomes" id="UP000814128">
    <property type="component" value="Unassembled WGS sequence"/>
</dbReference>
<comment type="caution">
    <text evidence="1">The sequence shown here is derived from an EMBL/GenBank/DDBJ whole genome shotgun (WGS) entry which is preliminary data.</text>
</comment>
<reference evidence="1" key="1">
    <citation type="submission" date="2021-02" db="EMBL/GenBank/DDBJ databases">
        <authorList>
            <consortium name="DOE Joint Genome Institute"/>
            <person name="Ahrendt S."/>
            <person name="Looney B.P."/>
            <person name="Miyauchi S."/>
            <person name="Morin E."/>
            <person name="Drula E."/>
            <person name="Courty P.E."/>
            <person name="Chicoki N."/>
            <person name="Fauchery L."/>
            <person name="Kohler A."/>
            <person name="Kuo A."/>
            <person name="Labutti K."/>
            <person name="Pangilinan J."/>
            <person name="Lipzen A."/>
            <person name="Riley R."/>
            <person name="Andreopoulos W."/>
            <person name="He G."/>
            <person name="Johnson J."/>
            <person name="Barry K.W."/>
            <person name="Grigoriev I.V."/>
            <person name="Nagy L."/>
            <person name="Hibbett D."/>
            <person name="Henrissat B."/>
            <person name="Matheny P.B."/>
            <person name="Labbe J."/>
            <person name="Martin F."/>
        </authorList>
    </citation>
    <scope>NUCLEOTIDE SEQUENCE</scope>
    <source>
        <strain evidence="1">EC-137</strain>
    </source>
</reference>
<keyword evidence="1" id="KW-0378">Hydrolase</keyword>
<reference evidence="1" key="2">
    <citation type="journal article" date="2022" name="New Phytol.">
        <title>Evolutionary transition to the ectomycorrhizal habit in the genomes of a hyperdiverse lineage of mushroom-forming fungi.</title>
        <authorList>
            <person name="Looney B."/>
            <person name="Miyauchi S."/>
            <person name="Morin E."/>
            <person name="Drula E."/>
            <person name="Courty P.E."/>
            <person name="Kohler A."/>
            <person name="Kuo A."/>
            <person name="LaButti K."/>
            <person name="Pangilinan J."/>
            <person name="Lipzen A."/>
            <person name="Riley R."/>
            <person name="Andreopoulos W."/>
            <person name="He G."/>
            <person name="Johnson J."/>
            <person name="Nolan M."/>
            <person name="Tritt A."/>
            <person name="Barry K.W."/>
            <person name="Grigoriev I.V."/>
            <person name="Nagy L.G."/>
            <person name="Hibbett D."/>
            <person name="Henrissat B."/>
            <person name="Matheny P.B."/>
            <person name="Labbe J."/>
            <person name="Martin F.M."/>
        </authorList>
    </citation>
    <scope>NUCLEOTIDE SEQUENCE</scope>
    <source>
        <strain evidence="1">EC-137</strain>
    </source>
</reference>
<organism evidence="1 2">
    <name type="scientific">Vararia minispora EC-137</name>
    <dbReference type="NCBI Taxonomy" id="1314806"/>
    <lineage>
        <taxon>Eukaryota</taxon>
        <taxon>Fungi</taxon>
        <taxon>Dikarya</taxon>
        <taxon>Basidiomycota</taxon>
        <taxon>Agaricomycotina</taxon>
        <taxon>Agaricomycetes</taxon>
        <taxon>Russulales</taxon>
        <taxon>Lachnocladiaceae</taxon>
        <taxon>Vararia</taxon>
    </lineage>
</organism>
<dbReference type="EMBL" id="MU273467">
    <property type="protein sequence ID" value="KAI0036857.1"/>
    <property type="molecule type" value="Genomic_DNA"/>
</dbReference>
<sequence>MPPFMPPETTVANGVKRKAEISEREGSRKRQAGEPIDWTRAASSGTEQYWMVQWRSPQGRKHKTWEGDGVIVVNASGRATLMDQDGKILSNGKVNIQAIDVGEQMSVGSKEIEIDRSVARADYLSGACFGRATAVDATPSFNSSAALGKKFVPLRPVVVNPGTSLRQPSATATSKVASALHVFEDDSTESCWTANWRKPQQKKHKTWDGDAFVIFRGGKLILISEAGKILGNKPFEGARLYSGFKNFIAGREIEIDVQVPRSKLPAITGVSQETENEVDPDTVLSSQSVVTKGNSSIVGNLSPTTPPLVNSPNTAKKYVPPMSFYAAPALKKKAPRPLHDPDAEGAIVLKEPDEAHRAKFNKKNLPVIPVVIDPLLARRLRPHQIEGVRFLYECVMGLRKHEGQGCILADDMGLGKTLQAITLVWTLLKQNPYADKGPVVGKVLIACPVSLTKNWKNEFQNWLGRDRVGIIMGDQNKRSKNTFQEHILRRRDQVLIIGYERLRKVIADLAYCSPPIGLVIADEAHRLKSTTNKTYAMFDTLRTKRRIMLSGTPIQNDLSEFHAMADFCNPGLLDEYQIFRRLYEQPILRSRTPGCSEKDIKLGEARSAQEITRSFVLRRDASIIQAFLPPKHEYVVFVTPTALQLLIFSKILNPDKLDHIIHDSTADALAMITLLNKISNSPILLKAVTDKGQRTGEAPSTRTASVQEAVKLLPAGAQPEDVALSGKLTALATMLRVLKRDTNEKCILVSHYTSTLNVLQAFCERTKYTFLRLDGSTPQAKRSQNVQEFNQSSQEKCFLFLLSSKAGGVGLNLIGASRLFLVDSDWNPSHDLQSMARIHRDGQKREVFIYRLLTAGAIDEKIYQRQVTKLGLSDNTFSPKELRDIFTVHPNTLCHTHELLDCHCDYPAGTGEDGSLEGEESSSSDEEGYRPVQFMAASQVNTKKADRKVGTLGSYSLELKRKKDALAALGQWKHINCLKGDAGDHISDSVLLHLLNRKQVPGKAASEGKKKERTMSLLEAVDLDNISSAPADTIPGGTLSFLFEKVTDNIEDKILEADDSDAVSSEAALDEDDE</sequence>
<accession>A0ACB8QYX7</accession>
<protein>
    <submittedName>
        <fullName evidence="1">P-loop containing nucleoside triphosphate hydrolase protein</fullName>
    </submittedName>
</protein>
<gene>
    <name evidence="1" type="ORF">K488DRAFT_75650</name>
</gene>
<evidence type="ECO:0000313" key="1">
    <source>
        <dbReference type="EMBL" id="KAI0036857.1"/>
    </source>
</evidence>
<name>A0ACB8QYX7_9AGAM</name>